<feature type="coiled-coil region" evidence="1">
    <location>
        <begin position="137"/>
        <end position="181"/>
    </location>
</feature>
<sequence length="639" mass="72064">MKRVGYSAFVLLMALALAYFSTPWVAKALPLLAVDLSAHLPLLVSMLLMLCLALVICLFINQYLMQHSFQRSVALMQQAWQKQDERCIDAPPELQSFYQQAWQSVNNSQSQQIALKQKLKQVESHYQAEQQSQRFLLQEKTQEAASSQQEVQILQNRLVKMQHYRSQMNYFEQELNHLRHQLTQYVYLPMQSWTTKLEQIQQECRSPLLATQLRLLCSELEDAQNLAYMLGFLSEQDSNSQHLPKQQVDLAYVCRKTIAMSGRAVALNILFSADTNIKVKAPVLHQALLLLLRSFPNKAKGSIIELTVKKLASSLIFSLSMPDFLSLVHSQHYQEHSYKPQSPHIKQAQQLVSQLPGQLTFQQLDDAIIRCEFDCEIHHNVSLKDHGVSCQLQRLQSAGLNKVMLISKQTQAEYAPQFAGLGIELTCVTSVDQALTLLAQQAIKVVLVSAAENASSVIKQLVAGFSAVEAEPAPSIILLKEGLNQRQMLEYLQLGCDDFMTLPLQQKEVLRVFERVQQQPASEDSWQLFNLLLQSQLNHSSAAQLVALAEPGLRLSLAQRQQLKVHCTRVKDGDNLTSAARELARFSQGLGLGMMASLATEICQQEQSSVNVAGLQILLWQAYQETLSLLDKRVSTIEK</sequence>
<keyword evidence="2" id="KW-0812">Transmembrane</keyword>
<comment type="caution">
    <text evidence="3">The sequence shown here is derived from an EMBL/GenBank/DDBJ whole genome shotgun (WGS) entry which is preliminary data.</text>
</comment>
<dbReference type="SUPFAM" id="SSF52172">
    <property type="entry name" value="CheY-like"/>
    <property type="match status" value="1"/>
</dbReference>
<dbReference type="RefSeq" id="WP_119908860.1">
    <property type="nucleotide sequence ID" value="NZ_QZCH01000001.1"/>
</dbReference>
<evidence type="ECO:0000256" key="1">
    <source>
        <dbReference type="SAM" id="Coils"/>
    </source>
</evidence>
<organism evidence="3 4">
    <name type="scientific">Motilimonas pumila</name>
    <dbReference type="NCBI Taxonomy" id="2303987"/>
    <lineage>
        <taxon>Bacteria</taxon>
        <taxon>Pseudomonadati</taxon>
        <taxon>Pseudomonadota</taxon>
        <taxon>Gammaproteobacteria</taxon>
        <taxon>Alteromonadales</taxon>
        <taxon>Alteromonadales genera incertae sedis</taxon>
        <taxon>Motilimonas</taxon>
    </lineage>
</organism>
<keyword evidence="2" id="KW-0472">Membrane</keyword>
<feature type="transmembrane region" description="Helical" evidence="2">
    <location>
        <begin position="38"/>
        <end position="61"/>
    </location>
</feature>
<reference evidence="3 4" key="2">
    <citation type="submission" date="2019-01" db="EMBL/GenBank/DDBJ databases">
        <title>Motilimonas pumilus sp. nov., isolated from the gut of sea cucumber (Apostichopus japonicus).</title>
        <authorList>
            <person name="Wang F.-Q."/>
            <person name="Ren L.-H."/>
            <person name="Lin Y.-W."/>
            <person name="Sun G.-H."/>
            <person name="Du Z.-J."/>
            <person name="Zhao J.-X."/>
            <person name="Liu X.-J."/>
            <person name="Liu L.-J."/>
        </authorList>
    </citation>
    <scope>NUCLEOTIDE SEQUENCE [LARGE SCALE GENOMIC DNA]</scope>
    <source>
        <strain evidence="3 4">PLHSC7-2</strain>
    </source>
</reference>
<dbReference type="InterPro" id="IPR011006">
    <property type="entry name" value="CheY-like_superfamily"/>
</dbReference>
<evidence type="ECO:0000256" key="2">
    <source>
        <dbReference type="SAM" id="Phobius"/>
    </source>
</evidence>
<gene>
    <name evidence="3" type="ORF">D1Z90_00850</name>
</gene>
<proteinExistence type="predicted"/>
<accession>A0A418YK19</accession>
<dbReference type="EMBL" id="QZCH01000001">
    <property type="protein sequence ID" value="RJG51313.1"/>
    <property type="molecule type" value="Genomic_DNA"/>
</dbReference>
<evidence type="ECO:0000313" key="3">
    <source>
        <dbReference type="EMBL" id="RJG51313.1"/>
    </source>
</evidence>
<keyword evidence="1" id="KW-0175">Coiled coil</keyword>
<keyword evidence="2" id="KW-1133">Transmembrane helix</keyword>
<reference evidence="3 4" key="1">
    <citation type="submission" date="2018-09" db="EMBL/GenBank/DDBJ databases">
        <authorList>
            <person name="Wang F."/>
        </authorList>
    </citation>
    <scope>NUCLEOTIDE SEQUENCE [LARGE SCALE GENOMIC DNA]</scope>
    <source>
        <strain evidence="3 4">PLHSC7-2</strain>
    </source>
</reference>
<protein>
    <submittedName>
        <fullName evidence="3">Uncharacterized protein</fullName>
    </submittedName>
</protein>
<keyword evidence="4" id="KW-1185">Reference proteome</keyword>
<dbReference type="Proteomes" id="UP000283255">
    <property type="component" value="Unassembled WGS sequence"/>
</dbReference>
<dbReference type="AlphaFoldDB" id="A0A418YK19"/>
<evidence type="ECO:0000313" key="4">
    <source>
        <dbReference type="Proteomes" id="UP000283255"/>
    </source>
</evidence>
<name>A0A418YK19_9GAMM</name>
<dbReference type="Gene3D" id="3.40.50.2300">
    <property type="match status" value="1"/>
</dbReference>